<feature type="domain" description="Cyclic nucleotide-binding" evidence="18">
    <location>
        <begin position="378"/>
        <end position="479"/>
    </location>
</feature>
<evidence type="ECO:0000256" key="3">
    <source>
        <dbReference type="ARBA" id="ARBA00022483"/>
    </source>
</evidence>
<evidence type="ECO:0000256" key="2">
    <source>
        <dbReference type="ARBA" id="ARBA00004496"/>
    </source>
</evidence>
<keyword evidence="4" id="KW-0963">Cytoplasm</keyword>
<comment type="caution">
    <text evidence="21">The sequence shown here is derived from an EMBL/GenBank/DDBJ whole genome shotgun (WGS) entry which is preliminary data.</text>
</comment>
<dbReference type="Gene3D" id="3.10.20.90">
    <property type="entry name" value="Phosphatidylinositol 3-kinase Catalytic Subunit, Chain A, domain 1"/>
    <property type="match status" value="1"/>
</dbReference>
<dbReference type="Pfam" id="PF00617">
    <property type="entry name" value="RasGEF"/>
    <property type="match status" value="1"/>
</dbReference>
<dbReference type="PROSITE" id="PS50042">
    <property type="entry name" value="CNMP_BINDING_3"/>
    <property type="match status" value="2"/>
</dbReference>
<evidence type="ECO:0000256" key="14">
    <source>
        <dbReference type="ARBA" id="ARBA00077599"/>
    </source>
</evidence>
<dbReference type="PANTHER" id="PTHR23113">
    <property type="entry name" value="GUANINE NUCLEOTIDE EXCHANGE FACTOR"/>
    <property type="match status" value="1"/>
</dbReference>
<evidence type="ECO:0000256" key="11">
    <source>
        <dbReference type="ARBA" id="ARBA00057413"/>
    </source>
</evidence>
<evidence type="ECO:0000256" key="10">
    <source>
        <dbReference type="ARBA" id="ARBA00023149"/>
    </source>
</evidence>
<dbReference type="InterPro" id="IPR036388">
    <property type="entry name" value="WH-like_DNA-bd_sf"/>
</dbReference>
<dbReference type="Pfam" id="PF00027">
    <property type="entry name" value="cNMP_binding"/>
    <property type="match status" value="2"/>
</dbReference>
<dbReference type="GO" id="GO:0050796">
    <property type="term" value="P:regulation of insulin secretion"/>
    <property type="evidence" value="ECO:0007669"/>
    <property type="project" value="UniProtKB-ARBA"/>
</dbReference>
<dbReference type="GO" id="GO:0006887">
    <property type="term" value="P:exocytosis"/>
    <property type="evidence" value="ECO:0007669"/>
    <property type="project" value="UniProtKB-KW"/>
</dbReference>
<evidence type="ECO:0000313" key="22">
    <source>
        <dbReference type="Proteomes" id="UP000824782"/>
    </source>
</evidence>
<dbReference type="PROSITE" id="PS50186">
    <property type="entry name" value="DEP"/>
    <property type="match status" value="1"/>
</dbReference>
<dbReference type="GO" id="GO:0005886">
    <property type="term" value="C:plasma membrane"/>
    <property type="evidence" value="ECO:0007669"/>
    <property type="project" value="TreeGrafter"/>
</dbReference>
<evidence type="ECO:0000256" key="9">
    <source>
        <dbReference type="ARBA" id="ARBA00023136"/>
    </source>
</evidence>
<dbReference type="InterPro" id="IPR029071">
    <property type="entry name" value="Ubiquitin-like_domsf"/>
</dbReference>
<keyword evidence="5" id="KW-0116">cAMP-binding</keyword>
<sequence length="1032" mass="118354">MVAAHAAHSSSSAEWIACLDKRPLERSGEDVDIIFARLKEVKAFERFHPNLLQQICFCGYYESLDKGVTLYRQGDIGTSWYAVLTGSLDVKVTETNSHQDAVIICTLGVGTAFGESILDNTPRHATIVTREFSELLRIEQKDFKALWEKFRQYMAGFLAPPYGVLETGSNDRISDKENMNSGLCSGSKNCNKTPLIENQNTLRPAKTITEVMGCREVVQVPSERILRAGKTLRNAILSRAPHMIRDRKYHLKTYRQCCVGTELVDWLMQQSSCVHSRTQAVGMWQVLLEEGVLNHVDQEYYFQDKYLFYRFLDDEHEDVPMPTDEEKRESEEDLQDTLLFLSQTGPDAHMRMILRKPPGQRTADDLEIIFEELIHIKALSHLSTTVKRELAGFLIFESHPKAGTVLFNQGEEGTSWYIILKGSVNVVIYGKGVVCTLHEGDDFGKLALVNDAPRAASIVLREDNCHFLRVDKEDFNRILRDVEANTVRLKEHDQDVLVLEKISSGQQTSAQVNTQSPYKYTVMSGNPEKILEHFLETMRLEPSMSESLDTALDDFVLMHCVFMPNCQLCPALMSHYHAQPSQGSEQEKMDYAINNKRRVIRLVQLWANLYSDLLREDEVAMAFLEEFYVSVSDDTRTIASLKDQLPELERIVKQLSDDGKGQKKHKVLLRQFSTGDERLQKRQPIRSNDELLFKVYCIDHTYTTIRVQVSASVKEVLSAVADKLGSGESLILVKISSAGEKVVLKPNDVSVFTSLTVNGRLFACRRDQFDSLTPLPEQEGPSAGTMSTFELMSSKDLAYQMTIHDWDLFNCVHELELIYHTFGRHNFKKTTANLDLFLRRFNEIQFWVVTEICLCPQLSKRVQLLKKFIKIAAHCKEYKNLNSFFAIVMGLSNVAVSRMSLTWEKLPSKFKKIYAEFENLMDPSRNHRAYRLTIAKLEPPIIPFTPLLIKDMTFTHEGNKTFIDHLINFEKMRMISNTVRTMRYCRSLPFSPEASLVSKNHQDVRNYVRQFNVIDNQRTLSQMSHRLEPRRT</sequence>
<dbReference type="InterPro" id="IPR019804">
    <property type="entry name" value="Ras_G-nucl-exch_fac_CS"/>
</dbReference>
<dbReference type="FunFam" id="1.10.8.1240:FF:000001">
    <property type="entry name" value="Rap guanine nucleotide exchange factor (GEF) 4"/>
    <property type="match status" value="1"/>
</dbReference>
<dbReference type="InterPro" id="IPR014710">
    <property type="entry name" value="RmlC-like_jellyroll"/>
</dbReference>
<dbReference type="InterPro" id="IPR001895">
    <property type="entry name" value="RASGEF_cat_dom"/>
</dbReference>
<dbReference type="InterPro" id="IPR000595">
    <property type="entry name" value="cNMP-bd_dom"/>
</dbReference>
<dbReference type="PANTHER" id="PTHR23113:SF175">
    <property type="entry name" value="RAP GUANINE NUCLEOTIDE EXCHANGE FACTOR 4"/>
    <property type="match status" value="1"/>
</dbReference>
<dbReference type="Pfam" id="PF00618">
    <property type="entry name" value="RasGEF_N"/>
    <property type="match status" value="1"/>
</dbReference>
<evidence type="ECO:0000259" key="18">
    <source>
        <dbReference type="PROSITE" id="PS50042"/>
    </source>
</evidence>
<dbReference type="SUPFAM" id="SSF54236">
    <property type="entry name" value="Ubiquitin-like"/>
    <property type="match status" value="1"/>
</dbReference>
<dbReference type="SUPFAM" id="SSF46785">
    <property type="entry name" value="Winged helix' DNA-binding domain"/>
    <property type="match status" value="1"/>
</dbReference>
<evidence type="ECO:0000256" key="15">
    <source>
        <dbReference type="ARBA" id="ARBA00081536"/>
    </source>
</evidence>
<comment type="subcellular location">
    <subcellularLocation>
        <location evidence="2">Cytoplasm</location>
    </subcellularLocation>
    <subcellularLocation>
        <location evidence="1">Membrane</location>
        <topology evidence="1">Peripheral membrane protein</topology>
    </subcellularLocation>
</comment>
<feature type="domain" description="N-terminal Ras-GEF" evidence="20">
    <location>
        <begin position="518"/>
        <end position="656"/>
    </location>
</feature>
<dbReference type="GO" id="GO:0030552">
    <property type="term" value="F:cAMP binding"/>
    <property type="evidence" value="ECO:0007669"/>
    <property type="project" value="UniProtKB-KW"/>
</dbReference>
<keyword evidence="10" id="KW-0114">cAMP</keyword>
<dbReference type="InterPro" id="IPR008937">
    <property type="entry name" value="Ras-like_GEF"/>
</dbReference>
<dbReference type="SMART" id="SM00147">
    <property type="entry name" value="RasGEF"/>
    <property type="match status" value="1"/>
</dbReference>
<protein>
    <recommendedName>
        <fullName evidence="12">Rap guanine nucleotide exchange factor 4</fullName>
    </recommendedName>
    <alternativeName>
        <fullName evidence="13">Exchange factor directly activated by cAMP 2</fullName>
    </alternativeName>
    <alternativeName>
        <fullName evidence="14">Exchange protein directly activated by cAMP 2</fullName>
    </alternativeName>
    <alternativeName>
        <fullName evidence="15">cAMP-regulated guanine nucleotide exchange factor II</fullName>
    </alternativeName>
</protein>
<evidence type="ECO:0000256" key="6">
    <source>
        <dbReference type="ARBA" id="ARBA00022658"/>
    </source>
</evidence>
<dbReference type="AlphaFoldDB" id="A0AAV7AEG4"/>
<keyword evidence="6 16" id="KW-0344">Guanine-nucleotide releasing factor</keyword>
<dbReference type="InterPro" id="IPR000651">
    <property type="entry name" value="Ras-like_Gua-exchang_fac_N"/>
</dbReference>
<dbReference type="GO" id="GO:0007186">
    <property type="term" value="P:G protein-coupled receptor signaling pathway"/>
    <property type="evidence" value="ECO:0007669"/>
    <property type="project" value="UniProtKB-ARBA"/>
</dbReference>
<feature type="domain" description="Cyclic nucleotide-binding" evidence="18">
    <location>
        <begin position="43"/>
        <end position="146"/>
    </location>
</feature>
<dbReference type="CDD" id="cd06224">
    <property type="entry name" value="REM"/>
    <property type="match status" value="1"/>
</dbReference>
<comment type="function">
    <text evidence="11">Guanine nucleotide exchange factor (GEF) for RAP1A, RAP1B and RAP2A small GTPases that is activated by binding cAMP. Seems not to activate RAB3A. Involved in cAMP-dependent, PKA-independent exocytosis through interaction with RIMS2.</text>
</comment>
<keyword evidence="3" id="KW-0268">Exocytosis</keyword>
<evidence type="ECO:0000256" key="7">
    <source>
        <dbReference type="ARBA" id="ARBA00022737"/>
    </source>
</evidence>
<reference evidence="21" key="1">
    <citation type="thesis" date="2020" institute="ProQuest LLC" country="789 East Eisenhower Parkway, Ann Arbor, MI, USA">
        <title>Comparative Genomics and Chromosome Evolution.</title>
        <authorList>
            <person name="Mudd A.B."/>
        </authorList>
    </citation>
    <scope>NUCLEOTIDE SEQUENCE</scope>
    <source>
        <strain evidence="21">237g6f4</strain>
        <tissue evidence="21">Blood</tissue>
    </source>
</reference>
<accession>A0AAV7AEG4</accession>
<name>A0AAV7AEG4_ENGPU</name>
<evidence type="ECO:0000259" key="20">
    <source>
        <dbReference type="PROSITE" id="PS50212"/>
    </source>
</evidence>
<dbReference type="PROSITE" id="PS50009">
    <property type="entry name" value="RASGEF_CAT"/>
    <property type="match status" value="1"/>
</dbReference>
<evidence type="ECO:0000256" key="12">
    <source>
        <dbReference type="ARBA" id="ARBA00072533"/>
    </source>
</evidence>
<evidence type="ECO:0000256" key="13">
    <source>
        <dbReference type="ARBA" id="ARBA00076925"/>
    </source>
</evidence>
<dbReference type="Gene3D" id="1.10.10.10">
    <property type="entry name" value="Winged helix-like DNA-binding domain superfamily/Winged helix DNA-binding domain"/>
    <property type="match status" value="1"/>
</dbReference>
<dbReference type="EMBL" id="WNYA01000008">
    <property type="protein sequence ID" value="KAG8559612.1"/>
    <property type="molecule type" value="Genomic_DNA"/>
</dbReference>
<dbReference type="SMART" id="SM00229">
    <property type="entry name" value="RasGEFN"/>
    <property type="match status" value="1"/>
</dbReference>
<dbReference type="GO" id="GO:0005737">
    <property type="term" value="C:cytoplasm"/>
    <property type="evidence" value="ECO:0007669"/>
    <property type="project" value="UniProtKB-SubCell"/>
</dbReference>
<dbReference type="InterPro" id="IPR023578">
    <property type="entry name" value="Ras_GEF_dom_sf"/>
</dbReference>
<dbReference type="Gene3D" id="1.20.870.10">
    <property type="entry name" value="Son of sevenless (SoS) protein Chain: S domain 1"/>
    <property type="match status" value="1"/>
</dbReference>
<dbReference type="Gene3D" id="1.10.8.1240">
    <property type="match status" value="1"/>
</dbReference>
<evidence type="ECO:0000259" key="17">
    <source>
        <dbReference type="PROSITE" id="PS50009"/>
    </source>
</evidence>
<dbReference type="InterPro" id="IPR018490">
    <property type="entry name" value="cNMP-bd_dom_sf"/>
</dbReference>
<dbReference type="Gene3D" id="1.10.840.10">
    <property type="entry name" value="Ras guanine-nucleotide exchange factors catalytic domain"/>
    <property type="match status" value="1"/>
</dbReference>
<evidence type="ECO:0000259" key="19">
    <source>
        <dbReference type="PROSITE" id="PS50186"/>
    </source>
</evidence>
<evidence type="ECO:0000256" key="8">
    <source>
        <dbReference type="ARBA" id="ARBA00022741"/>
    </source>
</evidence>
<keyword evidence="7" id="KW-0677">Repeat</keyword>
<dbReference type="FunFam" id="3.10.20.90:FF:000038">
    <property type="entry name" value="Rap guanine nucleotide exchange factor 4"/>
    <property type="match status" value="1"/>
</dbReference>
<dbReference type="Proteomes" id="UP000824782">
    <property type="component" value="Unassembled WGS sequence"/>
</dbReference>
<dbReference type="InterPro" id="IPR000591">
    <property type="entry name" value="DEP_dom"/>
</dbReference>
<dbReference type="PRINTS" id="PR00103">
    <property type="entry name" value="CAMPKINASE"/>
</dbReference>
<dbReference type="GO" id="GO:0005085">
    <property type="term" value="F:guanyl-nucleotide exchange factor activity"/>
    <property type="evidence" value="ECO:0007669"/>
    <property type="project" value="UniProtKB-KW"/>
</dbReference>
<dbReference type="CDD" id="cd00038">
    <property type="entry name" value="CAP_ED"/>
    <property type="match status" value="2"/>
</dbReference>
<evidence type="ECO:0000256" key="1">
    <source>
        <dbReference type="ARBA" id="ARBA00004170"/>
    </source>
</evidence>
<keyword evidence="8" id="KW-0547">Nucleotide-binding</keyword>
<dbReference type="CDD" id="cd00155">
    <property type="entry name" value="RasGEF"/>
    <property type="match status" value="1"/>
</dbReference>
<evidence type="ECO:0000256" key="4">
    <source>
        <dbReference type="ARBA" id="ARBA00022490"/>
    </source>
</evidence>
<keyword evidence="22" id="KW-1185">Reference proteome</keyword>
<dbReference type="InterPro" id="IPR036964">
    <property type="entry name" value="RASGEF_cat_dom_sf"/>
</dbReference>
<dbReference type="FunFam" id="1.10.10.10:FF:000096">
    <property type="entry name" value="Rap guanine nucleotide exchange factor 4"/>
    <property type="match status" value="1"/>
</dbReference>
<organism evidence="21 22">
    <name type="scientific">Engystomops pustulosus</name>
    <name type="common">Tungara frog</name>
    <name type="synonym">Physalaemus pustulosus</name>
    <dbReference type="NCBI Taxonomy" id="76066"/>
    <lineage>
        <taxon>Eukaryota</taxon>
        <taxon>Metazoa</taxon>
        <taxon>Chordata</taxon>
        <taxon>Craniata</taxon>
        <taxon>Vertebrata</taxon>
        <taxon>Euteleostomi</taxon>
        <taxon>Amphibia</taxon>
        <taxon>Batrachia</taxon>
        <taxon>Anura</taxon>
        <taxon>Neobatrachia</taxon>
        <taxon>Hyloidea</taxon>
        <taxon>Leptodactylidae</taxon>
        <taxon>Leiuperinae</taxon>
        <taxon>Engystomops</taxon>
    </lineage>
</organism>
<evidence type="ECO:0000256" key="16">
    <source>
        <dbReference type="PROSITE-ProRule" id="PRU00168"/>
    </source>
</evidence>
<evidence type="ECO:0000313" key="21">
    <source>
        <dbReference type="EMBL" id="KAG8559612.1"/>
    </source>
</evidence>
<dbReference type="PROSITE" id="PS50212">
    <property type="entry name" value="RASGEF_NTER"/>
    <property type="match status" value="1"/>
</dbReference>
<gene>
    <name evidence="21" type="ORF">GDO81_017394</name>
</gene>
<dbReference type="SUPFAM" id="SSF48366">
    <property type="entry name" value="Ras GEF"/>
    <property type="match status" value="1"/>
</dbReference>
<evidence type="ECO:0000256" key="5">
    <source>
        <dbReference type="ARBA" id="ARBA00022566"/>
    </source>
</evidence>
<dbReference type="InterPro" id="IPR036390">
    <property type="entry name" value="WH_DNA-bd_sf"/>
</dbReference>
<dbReference type="SUPFAM" id="SSF51206">
    <property type="entry name" value="cAMP-binding domain-like"/>
    <property type="match status" value="2"/>
</dbReference>
<proteinExistence type="predicted"/>
<dbReference type="GO" id="GO:0007265">
    <property type="term" value="P:Ras protein signal transduction"/>
    <property type="evidence" value="ECO:0007669"/>
    <property type="project" value="TreeGrafter"/>
</dbReference>
<dbReference type="Gene3D" id="2.60.120.10">
    <property type="entry name" value="Jelly Rolls"/>
    <property type="match status" value="2"/>
</dbReference>
<keyword evidence="9" id="KW-0472">Membrane</keyword>
<dbReference type="FunFam" id="2.60.120.10:FF:000015">
    <property type="entry name" value="Rap guanine nucleotide exchange factor 4"/>
    <property type="match status" value="1"/>
</dbReference>
<dbReference type="FunFam" id="1.10.840.10:FF:000002">
    <property type="entry name" value="Rap guanine nucleotide exchange factor 4"/>
    <property type="match status" value="1"/>
</dbReference>
<feature type="domain" description="DEP" evidence="19">
    <location>
        <begin position="238"/>
        <end position="313"/>
    </location>
</feature>
<dbReference type="Pfam" id="PF00610">
    <property type="entry name" value="DEP"/>
    <property type="match status" value="1"/>
</dbReference>
<dbReference type="SMART" id="SM00100">
    <property type="entry name" value="cNMP"/>
    <property type="match status" value="2"/>
</dbReference>
<feature type="domain" description="Ras-GEF" evidence="17">
    <location>
        <begin position="793"/>
        <end position="1030"/>
    </location>
</feature>
<dbReference type="PROSITE" id="PS00720">
    <property type="entry name" value="RASGEF"/>
    <property type="match status" value="1"/>
</dbReference>
<dbReference type="CDD" id="cd04437">
    <property type="entry name" value="DEP_Epac"/>
    <property type="match status" value="1"/>
</dbReference>
<dbReference type="SMART" id="SM00049">
    <property type="entry name" value="DEP"/>
    <property type="match status" value="1"/>
</dbReference>